<organism evidence="1 2">
    <name type="scientific">Aquibacillus halophilus</name>
    <dbReference type="NCBI Taxonomy" id="930132"/>
    <lineage>
        <taxon>Bacteria</taxon>
        <taxon>Bacillati</taxon>
        <taxon>Bacillota</taxon>
        <taxon>Bacilli</taxon>
        <taxon>Bacillales</taxon>
        <taxon>Bacillaceae</taxon>
        <taxon>Aquibacillus</taxon>
    </lineage>
</organism>
<reference evidence="1" key="1">
    <citation type="submission" date="2019-11" db="EMBL/GenBank/DDBJ databases">
        <authorList>
            <person name="Li J."/>
        </authorList>
    </citation>
    <scope>NUCLEOTIDE SEQUENCE</scope>
    <source>
        <strain evidence="1">B6B</strain>
    </source>
</reference>
<proteinExistence type="predicted"/>
<dbReference type="AlphaFoldDB" id="A0A6A8DET1"/>
<name>A0A6A8DET1_9BACI</name>
<evidence type="ECO:0008006" key="3">
    <source>
        <dbReference type="Google" id="ProtNLM"/>
    </source>
</evidence>
<dbReference type="EMBL" id="WJNG01000011">
    <property type="protein sequence ID" value="MRH43740.1"/>
    <property type="molecule type" value="Genomic_DNA"/>
</dbReference>
<dbReference type="Proteomes" id="UP000799092">
    <property type="component" value="Unassembled WGS sequence"/>
</dbReference>
<keyword evidence="2" id="KW-1185">Reference proteome</keyword>
<gene>
    <name evidence="1" type="ORF">GH741_13765</name>
</gene>
<evidence type="ECO:0000313" key="2">
    <source>
        <dbReference type="Proteomes" id="UP000799092"/>
    </source>
</evidence>
<dbReference type="OrthoDB" id="2973997at2"/>
<dbReference type="RefSeq" id="WP_153737359.1">
    <property type="nucleotide sequence ID" value="NZ_WJNG01000011.1"/>
</dbReference>
<protein>
    <recommendedName>
        <fullName evidence="3">DUF1292 domain-containing protein</fullName>
    </recommendedName>
</protein>
<comment type="caution">
    <text evidence="1">The sequence shown here is derived from an EMBL/GenBank/DDBJ whole genome shotgun (WGS) entry which is preliminary data.</text>
</comment>
<accession>A0A6A8DET1</accession>
<evidence type="ECO:0000313" key="1">
    <source>
        <dbReference type="EMBL" id="MRH43740.1"/>
    </source>
</evidence>
<sequence length="84" mass="9582">MENNQIIEADDSIVIEDQEGNETTHTVDAVIEMNGKNYVLYSAGDILSIKEIVYENEEQLLTDVPEEQVEELFNAYEKALEEES</sequence>